<evidence type="ECO:0008006" key="4">
    <source>
        <dbReference type="Google" id="ProtNLM"/>
    </source>
</evidence>
<dbReference type="Gene3D" id="2.20.25.10">
    <property type="match status" value="1"/>
</dbReference>
<protein>
    <recommendedName>
        <fullName evidence="4">Organic hydroperoxide resistance protein</fullName>
    </recommendedName>
</protein>
<evidence type="ECO:0000256" key="1">
    <source>
        <dbReference type="ARBA" id="ARBA00007378"/>
    </source>
</evidence>
<gene>
    <name evidence="2" type="ORF">PIIN_11120</name>
</gene>
<name>G4U0P4_SERID</name>
<dbReference type="SUPFAM" id="SSF82784">
    <property type="entry name" value="OsmC-like"/>
    <property type="match status" value="1"/>
</dbReference>
<dbReference type="OrthoDB" id="60422at2759"/>
<dbReference type="GO" id="GO:0006979">
    <property type="term" value="P:response to oxidative stress"/>
    <property type="evidence" value="ECO:0007669"/>
    <property type="project" value="InterPro"/>
</dbReference>
<dbReference type="PANTHER" id="PTHR33797">
    <property type="entry name" value="ORGANIC HYDROPEROXIDE RESISTANCE PROTEIN-LIKE"/>
    <property type="match status" value="1"/>
</dbReference>
<comment type="similarity">
    <text evidence="1">Belongs to the OsmC/Ohr family.</text>
</comment>
<dbReference type="InterPro" id="IPR019953">
    <property type="entry name" value="OHR"/>
</dbReference>
<dbReference type="Gene3D" id="3.30.300.20">
    <property type="match status" value="1"/>
</dbReference>
<proteinExistence type="inferred from homology"/>
<evidence type="ECO:0000313" key="3">
    <source>
        <dbReference type="Proteomes" id="UP000007148"/>
    </source>
</evidence>
<dbReference type="EMBL" id="CAFZ01001304">
    <property type="protein sequence ID" value="CCA77137.1"/>
    <property type="molecule type" value="Genomic_DNA"/>
</dbReference>
<evidence type="ECO:0000313" key="2">
    <source>
        <dbReference type="EMBL" id="CCA77137.1"/>
    </source>
</evidence>
<dbReference type="HOGENOM" id="CLU_106355_0_0_1"/>
<dbReference type="InterPro" id="IPR015946">
    <property type="entry name" value="KH_dom-like_a/b"/>
</dbReference>
<dbReference type="Proteomes" id="UP000007148">
    <property type="component" value="Unassembled WGS sequence"/>
</dbReference>
<dbReference type="Pfam" id="PF02566">
    <property type="entry name" value="OsmC"/>
    <property type="match status" value="1"/>
</dbReference>
<dbReference type="InterPro" id="IPR036102">
    <property type="entry name" value="OsmC/Ohrsf"/>
</dbReference>
<sequence length="180" mass="18798">MSRVALRASILQTGATRGVMGVRTYMLPTEIKASRHEYTASATANKGGRAGTVVINHDAQPPLNTTINLSAPKEMGGPGTGSNPEQLFSAGYAACYLTALNACAKSAGKTPEQLEKLSVEVKTSIGPTDVQKDGKGYALVLEVIVKGLDEGGEEIAHAAHQMCPYSRALNHGVKSTTTIS</sequence>
<dbReference type="PANTHER" id="PTHR33797:SF2">
    <property type="entry name" value="ORGANIC HYDROPEROXIDE RESISTANCE PROTEIN-LIKE"/>
    <property type="match status" value="1"/>
</dbReference>
<dbReference type="AlphaFoldDB" id="G4U0P4"/>
<comment type="caution">
    <text evidence="2">The sequence shown here is derived from an EMBL/GenBank/DDBJ whole genome shotgun (WGS) entry which is preliminary data.</text>
</comment>
<organism evidence="2 3">
    <name type="scientific">Serendipita indica (strain DSM 11827)</name>
    <name type="common">Root endophyte fungus</name>
    <name type="synonym">Piriformospora indica</name>
    <dbReference type="NCBI Taxonomy" id="1109443"/>
    <lineage>
        <taxon>Eukaryota</taxon>
        <taxon>Fungi</taxon>
        <taxon>Dikarya</taxon>
        <taxon>Basidiomycota</taxon>
        <taxon>Agaricomycotina</taxon>
        <taxon>Agaricomycetes</taxon>
        <taxon>Sebacinales</taxon>
        <taxon>Serendipitaceae</taxon>
        <taxon>Serendipita</taxon>
    </lineage>
</organism>
<reference evidence="2 3" key="1">
    <citation type="journal article" date="2011" name="PLoS Pathog.">
        <title>Endophytic Life Strategies Decoded by Genome and Transcriptome Analyses of the Mutualistic Root Symbiont Piriformospora indica.</title>
        <authorList>
            <person name="Zuccaro A."/>
            <person name="Lahrmann U."/>
            <person name="Guldener U."/>
            <person name="Langen G."/>
            <person name="Pfiffi S."/>
            <person name="Biedenkopf D."/>
            <person name="Wong P."/>
            <person name="Samans B."/>
            <person name="Grimm C."/>
            <person name="Basiewicz M."/>
            <person name="Murat C."/>
            <person name="Martin F."/>
            <person name="Kogel K.H."/>
        </authorList>
    </citation>
    <scope>NUCLEOTIDE SEQUENCE [LARGE SCALE GENOMIC DNA]</scope>
    <source>
        <strain evidence="2 3">DSM 11827</strain>
    </source>
</reference>
<dbReference type="InParanoid" id="G4U0P4"/>
<dbReference type="OMA" id="MYVAEAT"/>
<dbReference type="eggNOG" id="ENOG502S7GC">
    <property type="taxonomic scope" value="Eukaryota"/>
</dbReference>
<keyword evidence="3" id="KW-1185">Reference proteome</keyword>
<dbReference type="NCBIfam" id="TIGR03561">
    <property type="entry name" value="organ_hyd_perox"/>
    <property type="match status" value="1"/>
</dbReference>
<dbReference type="InterPro" id="IPR003718">
    <property type="entry name" value="OsmC/Ohr_fam"/>
</dbReference>
<accession>G4U0P4</accession>